<gene>
    <name evidence="1" type="ORF">ATORI0001_0823</name>
</gene>
<proteinExistence type="predicted"/>
<evidence type="ECO:0000313" key="2">
    <source>
        <dbReference type="Proteomes" id="UP000004070"/>
    </source>
</evidence>
<dbReference type="Proteomes" id="UP000004070">
    <property type="component" value="Unassembled WGS sequence"/>
</dbReference>
<sequence>MSTQTTLPGVSYQKISIFTEKYFDILHTSLTHCAYAQYLFLSAQERFFS</sequence>
<dbReference type="EMBL" id="ACFE01000001">
    <property type="protein sequence ID" value="EEE17763.1"/>
    <property type="molecule type" value="Genomic_DNA"/>
</dbReference>
<protein>
    <submittedName>
        <fullName evidence="1">Uncharacterized protein</fullName>
    </submittedName>
</protein>
<name>B9CLA5_LANR4</name>
<dbReference type="AlphaFoldDB" id="B9CLA5"/>
<organism evidence="1 2">
    <name type="scientific">Lancefieldella rimae (strain ATCC 49626 / DSM 7090 / CCUG 31168 / NBRC 15546 / VPI D140H-11A)</name>
    <name type="common">Atopobium rimae</name>
    <dbReference type="NCBI Taxonomy" id="553184"/>
    <lineage>
        <taxon>Bacteria</taxon>
        <taxon>Bacillati</taxon>
        <taxon>Actinomycetota</taxon>
        <taxon>Coriobacteriia</taxon>
        <taxon>Coriobacteriales</taxon>
        <taxon>Atopobiaceae</taxon>
        <taxon>Lancefieldella</taxon>
    </lineage>
</organism>
<evidence type="ECO:0000313" key="1">
    <source>
        <dbReference type="EMBL" id="EEE17763.1"/>
    </source>
</evidence>
<reference evidence="1 2" key="1">
    <citation type="submission" date="2009-01" db="EMBL/GenBank/DDBJ databases">
        <authorList>
            <person name="Madupu R."/>
            <person name="Sebastian Y."/>
            <person name="Durkin A.S."/>
            <person name="Torralba M."/>
            <person name="Methe B."/>
            <person name="Sutton G.G."/>
            <person name="Strausberg R.L."/>
            <person name="Nelson K.E."/>
        </authorList>
    </citation>
    <scope>NUCLEOTIDE SEQUENCE [LARGE SCALE GENOMIC DNA]</scope>
    <source>
        <strain evidence="1 2">ATCC 49626</strain>
    </source>
</reference>
<accession>B9CLA5</accession>
<comment type="caution">
    <text evidence="1">The sequence shown here is derived from an EMBL/GenBank/DDBJ whole genome shotgun (WGS) entry which is preliminary data.</text>
</comment>